<accession>A0A1B1DYB3</accession>
<dbReference type="KEGG" id="pcot:PCOAH_00017080"/>
<dbReference type="Proteomes" id="UP000092716">
    <property type="component" value="Chromosome 7"/>
</dbReference>
<dbReference type="GeneID" id="30908434"/>
<reference evidence="2" key="1">
    <citation type="submission" date="2016-06" db="EMBL/GenBank/DDBJ databases">
        <title>First high quality genome sequence of Plasmodium coatneyi using continuous long reads from single molecule, real-time sequencing.</title>
        <authorList>
            <person name="Chien J.-T."/>
            <person name="Pakala S.B."/>
            <person name="Geraldo J.A."/>
            <person name="Lapp S.A."/>
            <person name="Barnwell J.W."/>
            <person name="Kissinger J.C."/>
            <person name="Galinski M.R."/>
            <person name="Humphrey J.C."/>
        </authorList>
    </citation>
    <scope>NUCLEOTIDE SEQUENCE [LARGE SCALE GENOMIC DNA]</scope>
    <source>
        <strain evidence="2">Hackeri</strain>
    </source>
</reference>
<dbReference type="AlphaFoldDB" id="A0A1B1DYB3"/>
<gene>
    <name evidence="1" type="ORF">PCOAH_00017080</name>
</gene>
<dbReference type="EMBL" id="CP016245">
    <property type="protein sequence ID" value="ANQ07575.1"/>
    <property type="molecule type" value="Genomic_DNA"/>
</dbReference>
<protein>
    <submittedName>
        <fullName evidence="1">Uncharacterized protein</fullName>
    </submittedName>
</protein>
<evidence type="ECO:0000313" key="2">
    <source>
        <dbReference type="Proteomes" id="UP000092716"/>
    </source>
</evidence>
<keyword evidence="2" id="KW-1185">Reference proteome</keyword>
<sequence length="278" mass="32964">MVGVDKVLSTGGMHTKDILTGEIMNEYIMTGEVLRKMNFFSEDFNLASVLEELKRHYNERKHLLSEVNYDVLSTHKRREDLNKYETNLLHKQTQIILHMRNNYQRLNNVSYVKYHLPYCVQPKTNNTDMCASKNGLQKNAKKKNILRELNLRKKIAQYKVDHFVRKYTGKIKGSNIMHTQMAQLYEEKSTIEIFVKSNSGDRNNFDLIVGHIVFFDYRANVLLENVVQFTASGERRHLPWMFIQLKRKRKNVRQHFIFTKSYPDRALKISLFRSVRDV</sequence>
<dbReference type="OrthoDB" id="368870at2759"/>
<dbReference type="RefSeq" id="XP_019914270.1">
    <property type="nucleotide sequence ID" value="XM_020058517.1"/>
</dbReference>
<organism evidence="1 2">
    <name type="scientific">Plasmodium coatneyi</name>
    <dbReference type="NCBI Taxonomy" id="208452"/>
    <lineage>
        <taxon>Eukaryota</taxon>
        <taxon>Sar</taxon>
        <taxon>Alveolata</taxon>
        <taxon>Apicomplexa</taxon>
        <taxon>Aconoidasida</taxon>
        <taxon>Haemosporida</taxon>
        <taxon>Plasmodiidae</taxon>
        <taxon>Plasmodium</taxon>
    </lineage>
</organism>
<evidence type="ECO:0000313" key="1">
    <source>
        <dbReference type="EMBL" id="ANQ07575.1"/>
    </source>
</evidence>
<name>A0A1B1DYB3_9APIC</name>
<proteinExistence type="predicted"/>
<dbReference type="VEuPathDB" id="PlasmoDB:PCOAH_00017080"/>